<keyword evidence="11" id="KW-0812">Transmembrane</keyword>
<keyword evidence="5 9" id="KW-0862">Zinc</keyword>
<evidence type="ECO:0000259" key="12">
    <source>
        <dbReference type="PROSITE" id="PS01180"/>
    </source>
</evidence>
<dbReference type="InterPro" id="IPR035914">
    <property type="entry name" value="Sperma_CUB_dom_sf"/>
</dbReference>
<dbReference type="CDD" id="cd00041">
    <property type="entry name" value="CUB"/>
    <property type="match status" value="2"/>
</dbReference>
<evidence type="ECO:0000256" key="5">
    <source>
        <dbReference type="ARBA" id="ARBA00022833"/>
    </source>
</evidence>
<keyword evidence="11" id="KW-1133">Transmembrane helix</keyword>
<dbReference type="PANTHER" id="PTHR10127:SF887">
    <property type="entry name" value="EMBRYONIC PROTEIN UVS.2"/>
    <property type="match status" value="1"/>
</dbReference>
<keyword evidence="7 9" id="KW-1015">Disulfide bond</keyword>
<dbReference type="Pfam" id="PF01400">
    <property type="entry name" value="Astacin"/>
    <property type="match status" value="1"/>
</dbReference>
<dbReference type="GO" id="GO:0008270">
    <property type="term" value="F:zinc ion binding"/>
    <property type="evidence" value="ECO:0007669"/>
    <property type="project" value="UniProtKB-UniRule"/>
</dbReference>
<dbReference type="PROSITE" id="PS01180">
    <property type="entry name" value="CUB"/>
    <property type="match status" value="2"/>
</dbReference>
<feature type="active site" evidence="9">
    <location>
        <position position="186"/>
    </location>
</feature>
<evidence type="ECO:0000256" key="10">
    <source>
        <dbReference type="RuleBase" id="RU361183"/>
    </source>
</evidence>
<dbReference type="InterPro" id="IPR001506">
    <property type="entry name" value="Peptidase_M12A"/>
</dbReference>
<dbReference type="AlphaFoldDB" id="A0A8T2JX22"/>
<dbReference type="Proteomes" id="UP000812440">
    <property type="component" value="Chromosome 8_10"/>
</dbReference>
<evidence type="ECO:0000256" key="1">
    <source>
        <dbReference type="ARBA" id="ARBA00022670"/>
    </source>
</evidence>
<proteinExistence type="predicted"/>
<evidence type="ECO:0000256" key="9">
    <source>
        <dbReference type="PROSITE-ProRule" id="PRU01211"/>
    </source>
</evidence>
<dbReference type="Gene3D" id="2.60.120.290">
    <property type="entry name" value="Spermadhesin, CUB domain"/>
    <property type="match status" value="2"/>
</dbReference>
<comment type="caution">
    <text evidence="8">Lacks conserved residue(s) required for the propagation of feature annotation.</text>
</comment>
<evidence type="ECO:0000256" key="2">
    <source>
        <dbReference type="ARBA" id="ARBA00022723"/>
    </source>
</evidence>
<evidence type="ECO:0000256" key="3">
    <source>
        <dbReference type="ARBA" id="ARBA00022729"/>
    </source>
</evidence>
<feature type="binding site" evidence="9">
    <location>
        <position position="189"/>
    </location>
    <ligand>
        <name>Zn(2+)</name>
        <dbReference type="ChEBI" id="CHEBI:29105"/>
        <note>catalytic</note>
    </ligand>
</feature>
<dbReference type="SMART" id="SM00042">
    <property type="entry name" value="CUB"/>
    <property type="match status" value="2"/>
</dbReference>
<evidence type="ECO:0000256" key="7">
    <source>
        <dbReference type="ARBA" id="ARBA00023157"/>
    </source>
</evidence>
<keyword evidence="3" id="KW-0732">Signal</keyword>
<keyword evidence="2 9" id="KW-0479">Metal-binding</keyword>
<evidence type="ECO:0000256" key="11">
    <source>
        <dbReference type="SAM" id="Phobius"/>
    </source>
</evidence>
<dbReference type="EC" id="3.4.24.-" evidence="10"/>
<evidence type="ECO:0000313" key="15">
    <source>
        <dbReference type="Proteomes" id="UP000812440"/>
    </source>
</evidence>
<feature type="disulfide bond" evidence="9">
    <location>
        <begin position="94"/>
        <end position="97"/>
    </location>
</feature>
<evidence type="ECO:0000256" key="6">
    <source>
        <dbReference type="ARBA" id="ARBA00023049"/>
    </source>
</evidence>
<dbReference type="InterPro" id="IPR006026">
    <property type="entry name" value="Peptidase_Metallo"/>
</dbReference>
<dbReference type="GO" id="GO:0004222">
    <property type="term" value="F:metalloendopeptidase activity"/>
    <property type="evidence" value="ECO:0007669"/>
    <property type="project" value="UniProtKB-UniRule"/>
</dbReference>
<evidence type="ECO:0000256" key="4">
    <source>
        <dbReference type="ARBA" id="ARBA00022801"/>
    </source>
</evidence>
<evidence type="ECO:0000259" key="13">
    <source>
        <dbReference type="PROSITE" id="PS51864"/>
    </source>
</evidence>
<dbReference type="FunFam" id="3.40.390.10:FF:000040">
    <property type="entry name" value="Metalloendopeptidase"/>
    <property type="match status" value="1"/>
</dbReference>
<dbReference type="PIRSF" id="PIRSF038057">
    <property type="entry name" value="Hatching_enzyme_Uvs2"/>
    <property type="match status" value="1"/>
</dbReference>
<keyword evidence="4 9" id="KW-0378">Hydrolase</keyword>
<dbReference type="Gene3D" id="3.40.390.10">
    <property type="entry name" value="Collagenase (Catalytic Domain)"/>
    <property type="match status" value="1"/>
</dbReference>
<dbReference type="OrthoDB" id="291007at2759"/>
<keyword evidence="11" id="KW-0472">Membrane</keyword>
<feature type="domain" description="CUB" evidence="12">
    <location>
        <begin position="288"/>
        <end position="400"/>
    </location>
</feature>
<dbReference type="SUPFAM" id="SSF55486">
    <property type="entry name" value="Metalloproteases ('zincins'), catalytic domain"/>
    <property type="match status" value="1"/>
</dbReference>
<feature type="domain" description="Peptidase M12A" evidence="13">
    <location>
        <begin position="90"/>
        <end position="286"/>
    </location>
</feature>
<evidence type="ECO:0000256" key="8">
    <source>
        <dbReference type="PROSITE-ProRule" id="PRU00059"/>
    </source>
</evidence>
<accession>A0A8T2JX22</accession>
<reference evidence="14" key="1">
    <citation type="thesis" date="2020" institute="ProQuest LLC" country="789 East Eisenhower Parkway, Ann Arbor, MI, USA">
        <title>Comparative Genomics and Chromosome Evolution.</title>
        <authorList>
            <person name="Mudd A.B."/>
        </authorList>
    </citation>
    <scope>NUCLEOTIDE SEQUENCE</scope>
    <source>
        <strain evidence="14">Female2</strain>
        <tissue evidence="14">Blood</tissue>
    </source>
</reference>
<dbReference type="GO" id="GO:0006508">
    <property type="term" value="P:proteolysis"/>
    <property type="evidence" value="ECO:0007669"/>
    <property type="project" value="UniProtKB-KW"/>
</dbReference>
<keyword evidence="6 9" id="KW-0482">Metalloprotease</keyword>
<feature type="transmembrane region" description="Helical" evidence="11">
    <location>
        <begin position="7"/>
        <end position="26"/>
    </location>
</feature>
<feature type="binding site" evidence="9">
    <location>
        <position position="185"/>
    </location>
    <ligand>
        <name>Zn(2+)</name>
        <dbReference type="ChEBI" id="CHEBI:29105"/>
        <note>catalytic</note>
    </ligand>
</feature>
<sequence length="521" mass="57221">MDVKTSIILLACIIKCSICLPVQVFFPAPEKLAERDSSSVLDTLQQAGKSKTENEKSQSSEDVISKIFEINKGSHFATYEGDILKKKGRSAENCTDCHWPKIDGKVIIPYNFSYNYSDNQLALFKSAMQEYESLTCVRFVPQTTETSFLNIVSSGGCASYIGKTGGAQTVELAAYGCMYRGIIQHELNHAVGFVHEQSRSDRDNYVIINTEYITPGYLSNFVKSNTDNLGLEYDYKSVMHYPRDAFSNTTGKDTITPIPDPTVPIGQRDGLSILDISKINKLYNCDVCGNLLPYTNGTMISANYPSAYPNNANCVWLIRTPSGQVSLQFQAFDIESSPGCVSDYIKIYDGPSKTSPVLVDKACGAGLIPLQIASTNQMLVEFVSDGAFTGVGFKATYSSVQCGGAYYVSGKTFTTPGYPGNYPPNVDCTWTITAPVGYKVSLKFMDFSLESAINCMYDNLYIYNATVNVAATSPILGPFCGLRTFTSPFSSKENFLTLKFHSDVLYESKGFNATITFVKPK</sequence>
<dbReference type="PROSITE" id="PS51864">
    <property type="entry name" value="ASTACIN"/>
    <property type="match status" value="1"/>
</dbReference>
<dbReference type="InterPro" id="IPR024079">
    <property type="entry name" value="MetalloPept_cat_dom_sf"/>
</dbReference>
<dbReference type="FunFam" id="2.60.120.290:FF:000013">
    <property type="entry name" value="Membrane frizzled-related protein"/>
    <property type="match status" value="2"/>
</dbReference>
<protein>
    <recommendedName>
        <fullName evidence="10">Metalloendopeptidase</fullName>
        <ecNumber evidence="10">3.4.24.-</ecNumber>
    </recommendedName>
</protein>
<dbReference type="SMART" id="SM00235">
    <property type="entry name" value="ZnMc"/>
    <property type="match status" value="1"/>
</dbReference>
<feature type="binding site" evidence="9">
    <location>
        <position position="195"/>
    </location>
    <ligand>
        <name>Zn(2+)</name>
        <dbReference type="ChEBI" id="CHEBI:29105"/>
        <note>catalytic</note>
    </ligand>
</feature>
<dbReference type="SUPFAM" id="SSF49854">
    <property type="entry name" value="Spermadhesin, CUB domain"/>
    <property type="match status" value="2"/>
</dbReference>
<organism evidence="14 15">
    <name type="scientific">Hymenochirus boettgeri</name>
    <name type="common">Congo dwarf clawed frog</name>
    <dbReference type="NCBI Taxonomy" id="247094"/>
    <lineage>
        <taxon>Eukaryota</taxon>
        <taxon>Metazoa</taxon>
        <taxon>Chordata</taxon>
        <taxon>Craniata</taxon>
        <taxon>Vertebrata</taxon>
        <taxon>Euteleostomi</taxon>
        <taxon>Amphibia</taxon>
        <taxon>Batrachia</taxon>
        <taxon>Anura</taxon>
        <taxon>Pipoidea</taxon>
        <taxon>Pipidae</taxon>
        <taxon>Pipinae</taxon>
        <taxon>Hymenochirus</taxon>
    </lineage>
</organism>
<comment type="caution">
    <text evidence="14">The sequence shown here is derived from an EMBL/GenBank/DDBJ whole genome shotgun (WGS) entry which is preliminary data.</text>
</comment>
<keyword evidence="15" id="KW-1185">Reference proteome</keyword>
<evidence type="ECO:0000313" key="14">
    <source>
        <dbReference type="EMBL" id="KAG8449759.1"/>
    </source>
</evidence>
<dbReference type="EMBL" id="JAACNH010000003">
    <property type="protein sequence ID" value="KAG8449759.1"/>
    <property type="molecule type" value="Genomic_DNA"/>
</dbReference>
<dbReference type="Pfam" id="PF00431">
    <property type="entry name" value="CUB"/>
    <property type="match status" value="2"/>
</dbReference>
<keyword evidence="1 9" id="KW-0645">Protease</keyword>
<comment type="cofactor">
    <cofactor evidence="9 10">
        <name>Zn(2+)</name>
        <dbReference type="ChEBI" id="CHEBI:29105"/>
    </cofactor>
    <text evidence="9 10">Binds 1 zinc ion per subunit.</text>
</comment>
<gene>
    <name evidence="14" type="ORF">GDO86_016419</name>
</gene>
<dbReference type="PANTHER" id="PTHR10127">
    <property type="entry name" value="DISCOIDIN, CUB, EGF, LAMININ , AND ZINC METALLOPROTEASE DOMAIN CONTAINING"/>
    <property type="match status" value="1"/>
</dbReference>
<dbReference type="InterPro" id="IPR017370">
    <property type="entry name" value="Hatching_enzyme_Uvs2-like"/>
</dbReference>
<dbReference type="PRINTS" id="PR00480">
    <property type="entry name" value="ASTACIN"/>
</dbReference>
<dbReference type="InterPro" id="IPR000859">
    <property type="entry name" value="CUB_dom"/>
</dbReference>
<name>A0A8T2JX22_9PIPI</name>
<dbReference type="CDD" id="cd04283">
    <property type="entry name" value="ZnMc_hatching_enzyme"/>
    <property type="match status" value="1"/>
</dbReference>
<dbReference type="InterPro" id="IPR034039">
    <property type="entry name" value="ZnMP_hatching_enz"/>
</dbReference>
<feature type="domain" description="CUB" evidence="12">
    <location>
        <begin position="402"/>
        <end position="518"/>
    </location>
</feature>